<keyword evidence="2" id="KW-1185">Reference proteome</keyword>
<dbReference type="RefSeq" id="WP_222963000.1">
    <property type="nucleotide sequence ID" value="NZ_JAINZZ010000015.1"/>
</dbReference>
<accession>A0ABS7Q827</accession>
<reference evidence="1 2" key="1">
    <citation type="submission" date="2021-08" db="EMBL/GenBank/DDBJ databases">
        <title>WGS of actinomycetes from Thailand.</title>
        <authorList>
            <person name="Thawai C."/>
        </authorList>
    </citation>
    <scope>NUCLEOTIDE SEQUENCE [LARGE SCALE GENOMIC DNA]</scope>
    <source>
        <strain evidence="1 2">PLK6-54</strain>
    </source>
</reference>
<sequence length="124" mass="13302">MDAAGHEPDPRSLEAVMHAARALVLADLAARDVAEAGIVSLLEDAVSKRRWWLQQWPDGAAFVPGLLAQDVQDALMETHGRWPLCPHCEEPHALAVEPELGEDPHWVCEARGEAVAAVGSLGTA</sequence>
<evidence type="ECO:0000313" key="2">
    <source>
        <dbReference type="Proteomes" id="UP000778578"/>
    </source>
</evidence>
<proteinExistence type="predicted"/>
<dbReference type="Proteomes" id="UP000778578">
    <property type="component" value="Unassembled WGS sequence"/>
</dbReference>
<name>A0ABS7Q827_9ACTN</name>
<evidence type="ECO:0000313" key="1">
    <source>
        <dbReference type="EMBL" id="MBY8878854.1"/>
    </source>
</evidence>
<dbReference type="EMBL" id="JAINZZ010000015">
    <property type="protein sequence ID" value="MBY8878854.1"/>
    <property type="molecule type" value="Genomic_DNA"/>
</dbReference>
<comment type="caution">
    <text evidence="1">The sequence shown here is derived from an EMBL/GenBank/DDBJ whole genome shotgun (WGS) entry which is preliminary data.</text>
</comment>
<gene>
    <name evidence="1" type="ORF">K7862_14575</name>
</gene>
<organism evidence="1 2">
    <name type="scientific">Actinacidiphila acidipaludis</name>
    <dbReference type="NCBI Taxonomy" id="2873382"/>
    <lineage>
        <taxon>Bacteria</taxon>
        <taxon>Bacillati</taxon>
        <taxon>Actinomycetota</taxon>
        <taxon>Actinomycetes</taxon>
        <taxon>Kitasatosporales</taxon>
        <taxon>Streptomycetaceae</taxon>
        <taxon>Actinacidiphila</taxon>
    </lineage>
</organism>
<protein>
    <submittedName>
        <fullName evidence="1">Uncharacterized protein</fullName>
    </submittedName>
</protein>